<accession>A0A4R6APP3</accession>
<dbReference type="EMBL" id="SMZO01000045">
    <property type="protein sequence ID" value="TDL85422.1"/>
    <property type="molecule type" value="Genomic_DNA"/>
</dbReference>
<organism evidence="2 3">
    <name type="scientific">Meridianimarinicoccus aquatilis</name>
    <dbReference type="NCBI Taxonomy" id="2552766"/>
    <lineage>
        <taxon>Bacteria</taxon>
        <taxon>Pseudomonadati</taxon>
        <taxon>Pseudomonadota</taxon>
        <taxon>Alphaproteobacteria</taxon>
        <taxon>Rhodobacterales</taxon>
        <taxon>Paracoccaceae</taxon>
        <taxon>Meridianimarinicoccus</taxon>
    </lineage>
</organism>
<feature type="region of interest" description="Disordered" evidence="1">
    <location>
        <begin position="56"/>
        <end position="76"/>
    </location>
</feature>
<reference evidence="2 3" key="1">
    <citation type="submission" date="2019-03" db="EMBL/GenBank/DDBJ databases">
        <title>Rhodobacteraceae bacterium SM1902, a new member of the family Rhodobacteraceae isolated from Yantai.</title>
        <authorList>
            <person name="Sun Y."/>
        </authorList>
    </citation>
    <scope>NUCLEOTIDE SEQUENCE [LARGE SCALE GENOMIC DNA]</scope>
    <source>
        <strain evidence="2 3">SM1902</strain>
    </source>
</reference>
<dbReference type="AlphaFoldDB" id="A0A4R6APP3"/>
<sequence>MRFKVDPNKMRELILSGQVKLDVQSNGIVDGISEDDLLQSLSEYADVAAAKPADFDRDFDRGREGYDRDFDRTVSR</sequence>
<comment type="caution">
    <text evidence="2">The sequence shown here is derived from an EMBL/GenBank/DDBJ whole genome shotgun (WGS) entry which is preliminary data.</text>
</comment>
<gene>
    <name evidence="2" type="ORF">E2L05_15655</name>
</gene>
<evidence type="ECO:0000256" key="1">
    <source>
        <dbReference type="SAM" id="MobiDB-lite"/>
    </source>
</evidence>
<keyword evidence="3" id="KW-1185">Reference proteome</keyword>
<evidence type="ECO:0000313" key="3">
    <source>
        <dbReference type="Proteomes" id="UP000294562"/>
    </source>
</evidence>
<evidence type="ECO:0000313" key="2">
    <source>
        <dbReference type="EMBL" id="TDL85422.1"/>
    </source>
</evidence>
<name>A0A4R6APP3_9RHOB</name>
<proteinExistence type="predicted"/>
<dbReference type="Proteomes" id="UP000294562">
    <property type="component" value="Unassembled WGS sequence"/>
</dbReference>
<dbReference type="RefSeq" id="WP_133343823.1">
    <property type="nucleotide sequence ID" value="NZ_SMZO01000045.1"/>
</dbReference>
<protein>
    <submittedName>
        <fullName evidence="2">Uncharacterized protein</fullName>
    </submittedName>
</protein>